<evidence type="ECO:0000256" key="1">
    <source>
        <dbReference type="ARBA" id="ARBA00004651"/>
    </source>
</evidence>
<dbReference type="RefSeq" id="WP_051290723.1">
    <property type="nucleotide sequence ID" value="NZ_JAWZLG010000062.1"/>
</dbReference>
<keyword evidence="4" id="KW-0808">Transferase</keyword>
<reference evidence="9 10" key="1">
    <citation type="submission" date="2019-03" db="EMBL/GenBank/DDBJ databases">
        <title>San Antonio Military Medical Center submission to MRSN (WRAIR), pending publication.</title>
        <authorList>
            <person name="Blyth D.M."/>
            <person name="Mccarthy S.L."/>
            <person name="Schall S.E."/>
            <person name="Stam J.A."/>
            <person name="Ong A.C."/>
            <person name="Mcgann P.T."/>
        </authorList>
    </citation>
    <scope>NUCLEOTIDE SEQUENCE [LARGE SCALE GENOMIC DNA]</scope>
    <source>
        <strain evidence="9 10">MRSN571793</strain>
    </source>
</reference>
<evidence type="ECO:0000256" key="8">
    <source>
        <dbReference type="SAM" id="Phobius"/>
    </source>
</evidence>
<evidence type="ECO:0000256" key="5">
    <source>
        <dbReference type="ARBA" id="ARBA00022692"/>
    </source>
</evidence>
<dbReference type="GO" id="GO:0010041">
    <property type="term" value="P:response to iron(III) ion"/>
    <property type="evidence" value="ECO:0007669"/>
    <property type="project" value="TreeGrafter"/>
</dbReference>
<dbReference type="EMBL" id="SOML01000013">
    <property type="protein sequence ID" value="TFD93201.1"/>
    <property type="molecule type" value="Genomic_DNA"/>
</dbReference>
<feature type="transmembrane region" description="Helical" evidence="8">
    <location>
        <begin position="201"/>
        <end position="223"/>
    </location>
</feature>
<keyword evidence="3" id="KW-0328">Glycosyltransferase</keyword>
<feature type="transmembrane region" description="Helical" evidence="8">
    <location>
        <begin position="112"/>
        <end position="129"/>
    </location>
</feature>
<feature type="transmembrane region" description="Helical" evidence="8">
    <location>
        <begin position="353"/>
        <end position="371"/>
    </location>
</feature>
<dbReference type="AlphaFoldDB" id="A0A4Y8KX22"/>
<keyword evidence="5 8" id="KW-0812">Transmembrane</keyword>
<dbReference type="GO" id="GO:0005886">
    <property type="term" value="C:plasma membrane"/>
    <property type="evidence" value="ECO:0007669"/>
    <property type="project" value="UniProtKB-SubCell"/>
</dbReference>
<evidence type="ECO:0000256" key="3">
    <source>
        <dbReference type="ARBA" id="ARBA00022676"/>
    </source>
</evidence>
<keyword evidence="10" id="KW-1185">Reference proteome</keyword>
<comment type="caution">
    <text evidence="9">The sequence shown here is derived from an EMBL/GenBank/DDBJ whole genome shotgun (WGS) entry which is preliminary data.</text>
</comment>
<feature type="transmembrane region" description="Helical" evidence="8">
    <location>
        <begin position="87"/>
        <end position="105"/>
    </location>
</feature>
<evidence type="ECO:0000313" key="10">
    <source>
        <dbReference type="Proteomes" id="UP000297861"/>
    </source>
</evidence>
<comment type="subcellular location">
    <subcellularLocation>
        <location evidence="1">Cell membrane</location>
        <topology evidence="1">Multi-pass membrane protein</topology>
    </subcellularLocation>
</comment>
<feature type="transmembrane region" description="Helical" evidence="8">
    <location>
        <begin position="299"/>
        <end position="319"/>
    </location>
</feature>
<feature type="transmembrane region" description="Helical" evidence="8">
    <location>
        <begin position="262"/>
        <end position="287"/>
    </location>
</feature>
<dbReference type="PANTHER" id="PTHR33908">
    <property type="entry name" value="MANNOSYLTRANSFERASE YKCB-RELATED"/>
    <property type="match status" value="1"/>
</dbReference>
<evidence type="ECO:0000256" key="4">
    <source>
        <dbReference type="ARBA" id="ARBA00022679"/>
    </source>
</evidence>
<sequence>MIKHKYNNLYFYIIGAILICIEAFIILYNSASYHSVWYDEAYTIALIKYPIEDIWKITSTDVHPPLYYYMLKIFCGIFGEYYPTMRIFSGLGIVACLFLALFPVRRLLGNKTALTFMVLLIVIPISQYLSTEIRMYSWAMFFVLGCAVFAYKVYLRKVFINYILMMLFAIGAIYTHYYALVSVGVIYILLSIALLQKGRNIVRLVLFGLIILLIYSPWIPIFIRQIQNVRYSFWVETPTPKDYLLFLYYFFSPKEPSHPYTIFNLPVMAAALSIMLIFIGIGILYIIKLPKDKRLAAAHAFVLVYIVTILVTLCITYVVKPISVPRYTSCMLGPLLLGTAIYCTELWKHNKKALVSASFCLLTILCVGRFFSESKYNKEQFAELSKINGFLHSGRKIREPKAVISGINSYPELALLSVLLPNRDYYIYSPGDATSYKPFEITVIDSIPHGIDSFFLIQSENDSSKINNNYAISDELLLKEKSIRLLNRIK</sequence>
<keyword evidence="2" id="KW-1003">Cell membrane</keyword>
<feature type="transmembrane region" description="Helical" evidence="8">
    <location>
        <begin position="9"/>
        <end position="28"/>
    </location>
</feature>
<gene>
    <name evidence="9" type="ORF">E2605_17110</name>
</gene>
<accession>A0A4Y8KX22</accession>
<name>A0A4Y8KX22_9BACT</name>
<evidence type="ECO:0000256" key="6">
    <source>
        <dbReference type="ARBA" id="ARBA00022989"/>
    </source>
</evidence>
<proteinExistence type="predicted"/>
<dbReference type="GO" id="GO:0009103">
    <property type="term" value="P:lipopolysaccharide biosynthetic process"/>
    <property type="evidence" value="ECO:0007669"/>
    <property type="project" value="UniProtKB-ARBA"/>
</dbReference>
<organism evidence="9 10">
    <name type="scientific">Dysgonomonas capnocytophagoides</name>
    <dbReference type="NCBI Taxonomy" id="45254"/>
    <lineage>
        <taxon>Bacteria</taxon>
        <taxon>Pseudomonadati</taxon>
        <taxon>Bacteroidota</taxon>
        <taxon>Bacteroidia</taxon>
        <taxon>Bacteroidales</taxon>
        <taxon>Dysgonomonadaceae</taxon>
        <taxon>Dysgonomonas</taxon>
    </lineage>
</organism>
<feature type="transmembrane region" description="Helical" evidence="8">
    <location>
        <begin position="135"/>
        <end position="155"/>
    </location>
</feature>
<evidence type="ECO:0000256" key="7">
    <source>
        <dbReference type="ARBA" id="ARBA00023136"/>
    </source>
</evidence>
<feature type="transmembrane region" description="Helical" evidence="8">
    <location>
        <begin position="162"/>
        <end position="195"/>
    </location>
</feature>
<evidence type="ECO:0000256" key="2">
    <source>
        <dbReference type="ARBA" id="ARBA00022475"/>
    </source>
</evidence>
<dbReference type="InterPro" id="IPR050297">
    <property type="entry name" value="LipidA_mod_glycosyltrf_83"/>
</dbReference>
<dbReference type="STRING" id="1121485.GCA_000426485_02735"/>
<dbReference type="PANTHER" id="PTHR33908:SF3">
    <property type="entry name" value="UNDECAPRENYL PHOSPHATE-ALPHA-4-AMINO-4-DEOXY-L-ARABINOSE ARABINOSYL TRANSFERASE"/>
    <property type="match status" value="1"/>
</dbReference>
<dbReference type="GO" id="GO:0016763">
    <property type="term" value="F:pentosyltransferase activity"/>
    <property type="evidence" value="ECO:0007669"/>
    <property type="project" value="TreeGrafter"/>
</dbReference>
<protein>
    <submittedName>
        <fullName evidence="9">Uncharacterized protein</fullName>
    </submittedName>
</protein>
<dbReference type="OrthoDB" id="139918at2"/>
<keyword evidence="7 8" id="KW-0472">Membrane</keyword>
<evidence type="ECO:0000313" key="9">
    <source>
        <dbReference type="EMBL" id="TFD93201.1"/>
    </source>
</evidence>
<keyword evidence="6 8" id="KW-1133">Transmembrane helix</keyword>
<dbReference type="Proteomes" id="UP000297861">
    <property type="component" value="Unassembled WGS sequence"/>
</dbReference>